<keyword evidence="2" id="KW-0732">Signal</keyword>
<dbReference type="PANTHER" id="PTHR48081:SF13">
    <property type="entry name" value="ALPHA_BETA HYDROLASE"/>
    <property type="match status" value="1"/>
</dbReference>
<sequence length="300" mass="32553">MKKIFPAVFFVLAGMLFLSAGCSKSGAVTNSVPPAPPPHTEIPAYKALNVVYGSHARNTMDVYLPANRTDTTPFVILLNGGGWTGGSKEDLKTTQELLLNRGAGSAAVNYRYVNTHNSYKELMQDVLLAVKFCQSQAAVWKIRQQKYIISGPSAGGHLSLLFGYHYAPPGSISGIISFSGPTDFTTTSYLDFASLYGMIDVLNELAGEHYVSGKPIPAGFNAASPIKHINNIPTLLIHGDKDLVVPYEQAERLTVWLKAMGIRYKLITVPGSGHQIDLDNPANAELVIGGFLDWVFTYSR</sequence>
<dbReference type="Proteomes" id="UP001207742">
    <property type="component" value="Unassembled WGS sequence"/>
</dbReference>
<keyword evidence="5" id="KW-1185">Reference proteome</keyword>
<evidence type="ECO:0000313" key="4">
    <source>
        <dbReference type="EMBL" id="MCW3486145.1"/>
    </source>
</evidence>
<dbReference type="InterPro" id="IPR050300">
    <property type="entry name" value="GDXG_lipolytic_enzyme"/>
</dbReference>
<dbReference type="PANTHER" id="PTHR48081">
    <property type="entry name" value="AB HYDROLASE SUPERFAMILY PROTEIN C4A8.06C"/>
    <property type="match status" value="1"/>
</dbReference>
<dbReference type="InterPro" id="IPR029058">
    <property type="entry name" value="AB_hydrolase_fold"/>
</dbReference>
<dbReference type="Gene3D" id="3.40.50.1820">
    <property type="entry name" value="alpha/beta hydrolase"/>
    <property type="match status" value="1"/>
</dbReference>
<keyword evidence="1 4" id="KW-0378">Hydrolase</keyword>
<dbReference type="GO" id="GO:0016787">
    <property type="term" value="F:hydrolase activity"/>
    <property type="evidence" value="ECO:0007669"/>
    <property type="project" value="UniProtKB-KW"/>
</dbReference>
<name>A0ABT3IQW0_9BACT</name>
<dbReference type="Pfam" id="PF20434">
    <property type="entry name" value="BD-FAE"/>
    <property type="match status" value="1"/>
</dbReference>
<evidence type="ECO:0000313" key="5">
    <source>
        <dbReference type="Proteomes" id="UP001207742"/>
    </source>
</evidence>
<evidence type="ECO:0000259" key="3">
    <source>
        <dbReference type="Pfam" id="PF20434"/>
    </source>
</evidence>
<feature type="domain" description="BD-FAE-like" evidence="3">
    <location>
        <begin position="60"/>
        <end position="257"/>
    </location>
</feature>
<evidence type="ECO:0000256" key="1">
    <source>
        <dbReference type="ARBA" id="ARBA00022801"/>
    </source>
</evidence>
<evidence type="ECO:0000256" key="2">
    <source>
        <dbReference type="SAM" id="SignalP"/>
    </source>
</evidence>
<dbReference type="SUPFAM" id="SSF53474">
    <property type="entry name" value="alpha/beta-Hydrolases"/>
    <property type="match status" value="1"/>
</dbReference>
<dbReference type="PROSITE" id="PS51257">
    <property type="entry name" value="PROKAR_LIPOPROTEIN"/>
    <property type="match status" value="1"/>
</dbReference>
<protein>
    <submittedName>
        <fullName evidence="4">Alpha/beta hydrolase</fullName>
    </submittedName>
</protein>
<comment type="caution">
    <text evidence="4">The sequence shown here is derived from an EMBL/GenBank/DDBJ whole genome shotgun (WGS) entry which is preliminary data.</text>
</comment>
<organism evidence="4 5">
    <name type="scientific">Chitinophaga nivalis</name>
    <dbReference type="NCBI Taxonomy" id="2991709"/>
    <lineage>
        <taxon>Bacteria</taxon>
        <taxon>Pseudomonadati</taxon>
        <taxon>Bacteroidota</taxon>
        <taxon>Chitinophagia</taxon>
        <taxon>Chitinophagales</taxon>
        <taxon>Chitinophagaceae</taxon>
        <taxon>Chitinophaga</taxon>
    </lineage>
</organism>
<feature type="chain" id="PRO_5045288305" evidence="2">
    <location>
        <begin position="21"/>
        <end position="300"/>
    </location>
</feature>
<dbReference type="RefSeq" id="WP_264732960.1">
    <property type="nucleotide sequence ID" value="NZ_JAPDNR010000001.1"/>
</dbReference>
<dbReference type="InterPro" id="IPR049492">
    <property type="entry name" value="BD-FAE-like_dom"/>
</dbReference>
<dbReference type="EMBL" id="JAPDNS010000002">
    <property type="protein sequence ID" value="MCW3486145.1"/>
    <property type="molecule type" value="Genomic_DNA"/>
</dbReference>
<feature type="signal peptide" evidence="2">
    <location>
        <begin position="1"/>
        <end position="20"/>
    </location>
</feature>
<gene>
    <name evidence="4" type="ORF">OL497_19745</name>
</gene>
<reference evidence="4 5" key="1">
    <citation type="submission" date="2022-10" db="EMBL/GenBank/DDBJ databases">
        <title>Chitinophaga nivalis PC15 sp. nov., isolated from Pyeongchang county, South Korea.</title>
        <authorList>
            <person name="Trinh H.N."/>
        </authorList>
    </citation>
    <scope>NUCLEOTIDE SEQUENCE [LARGE SCALE GENOMIC DNA]</scope>
    <source>
        <strain evidence="4 5">PC14</strain>
    </source>
</reference>
<proteinExistence type="predicted"/>
<accession>A0ABT3IQW0</accession>